<dbReference type="EMBL" id="KU666536">
    <property type="protein sequence ID" value="ANY57399.1"/>
    <property type="molecule type" value="Genomic_DNA"/>
</dbReference>
<dbReference type="EMBL" id="MK033576">
    <property type="protein sequence ID" value="QBH67274.1"/>
    <property type="molecule type" value="Genomic_DNA"/>
</dbReference>
<keyword evidence="12" id="KW-1185">Reference proteome</keyword>
<dbReference type="EMBL" id="MK033566">
    <property type="protein sequence ID" value="QBH65975.1"/>
    <property type="molecule type" value="Genomic_DNA"/>
</dbReference>
<dbReference type="EMBL" id="MK033575">
    <property type="protein sequence ID" value="QBH67144.1"/>
    <property type="molecule type" value="Genomic_DNA"/>
</dbReference>
<dbReference type="EMBL" id="MK033569">
    <property type="protein sequence ID" value="QBH66365.1"/>
    <property type="molecule type" value="Genomic_DNA"/>
</dbReference>
<dbReference type="EMBL" id="MK033573">
    <property type="protein sequence ID" value="QBH66885.1"/>
    <property type="molecule type" value="Genomic_DNA"/>
</dbReference>
<sequence length="56" mass="6607">MDSFVVYVCDKKYKLRAIIDLDQTLYRATDVAKILGFPNKYVYNCRQQKKICGKKL</sequence>
<evidence type="ECO:0000313" key="5">
    <source>
        <dbReference type="EMBL" id="QBH66365.1"/>
    </source>
</evidence>
<dbReference type="KEGG" id="vg:949298"/>
<gene>
    <name evidence="1" type="primary">PhopGV010</name>
    <name evidence="2" type="ORF">PhopGVgp010</name>
</gene>
<evidence type="ECO:0000313" key="4">
    <source>
        <dbReference type="EMBL" id="QBH65975.1"/>
    </source>
</evidence>
<dbReference type="EMBL" id="MK033574">
    <property type="protein sequence ID" value="QBH67014.1"/>
    <property type="molecule type" value="Genomic_DNA"/>
</dbReference>
<evidence type="ECO:0000313" key="11">
    <source>
        <dbReference type="EMBL" id="QBH67274.1"/>
    </source>
</evidence>
<dbReference type="EMBL" id="MK033572">
    <property type="protein sequence ID" value="QBH66755.1"/>
    <property type="molecule type" value="Genomic_DNA"/>
</dbReference>
<evidence type="ECO:0000313" key="2">
    <source>
        <dbReference type="EMBL" id="ANY57399.1"/>
    </source>
</evidence>
<dbReference type="EMBL" id="MK033571">
    <property type="protein sequence ID" value="QBH66625.1"/>
    <property type="molecule type" value="Genomic_DNA"/>
</dbReference>
<evidence type="ECO:0000313" key="1">
    <source>
        <dbReference type="EMBL" id="AAM70208.1"/>
    </source>
</evidence>
<evidence type="ECO:0000313" key="8">
    <source>
        <dbReference type="EMBL" id="QBH66885.1"/>
    </source>
</evidence>
<name>Q8JS49_9BBAC</name>
<organism evidence="1 12">
    <name type="scientific">Phthorimaea operculella granulovirus</name>
    <dbReference type="NCBI Taxonomy" id="192584"/>
    <lineage>
        <taxon>Viruses</taxon>
        <taxon>Viruses incertae sedis</taxon>
        <taxon>Naldaviricetes</taxon>
        <taxon>Lefavirales</taxon>
        <taxon>Baculoviridae</taxon>
        <taxon>Betabaculovirus</taxon>
        <taxon>Betabaculovirus phoperculellae</taxon>
    </lineage>
</organism>
<evidence type="ECO:0000313" key="6">
    <source>
        <dbReference type="EMBL" id="QBH66625.1"/>
    </source>
</evidence>
<dbReference type="Proteomes" id="UP000202706">
    <property type="component" value="Segment"/>
</dbReference>
<reference evidence="12" key="1">
    <citation type="journal article" date="2000" name="Virus Genes">
        <title>Comparative analysis of the granulin regions of the Phthorimaea operculella and Spodoptera littoralis granuloviruses.</title>
        <authorList>
            <person name="Taha A."/>
            <person name="Nour-El-Din A."/>
            <person name="Croizier L."/>
            <person name="Ferber M.L."/>
            <person name="Croizier G."/>
        </authorList>
    </citation>
    <scope>NUCLEOTIDE SEQUENCE [LARGE SCALE GENOMIC DNA]</scope>
</reference>
<evidence type="ECO:0000313" key="7">
    <source>
        <dbReference type="EMBL" id="QBH66755.1"/>
    </source>
</evidence>
<reference evidence="3" key="4">
    <citation type="journal article" date="2019" name="J. Gen. Virol.">
        <title>Elucidating the genetic diversity of Phthorimaea operculella granulovirus (PhopGV).</title>
        <authorList>
            <person name="Larem A."/>
            <person name="Ben-Tiba S."/>
            <person name="Wennmann J.T."/>
            <person name="Gueli Alletti G."/>
            <person name="Jehle J.A."/>
        </authorList>
    </citation>
    <scope>NUCLEOTIDE SEQUENCE</scope>
    <source>
        <strain evidence="3">PhopGV-CR3.1</strain>
        <strain evidence="4">PhopGV-CR5.1</strain>
        <strain evidence="5">PhopGV-GR2.1</strain>
        <strain evidence="6">PhopGV-LS1.1</strain>
        <strain evidence="7">PhopGV-LS1.2</strain>
        <strain evidence="8">PhopGV-LS2.1</strain>
        <strain evidence="9">PhopGV-LS3.1</strain>
        <strain evidence="10">PhopGV-R</strain>
        <strain evidence="11">PhopGV-Ym.1</strain>
    </source>
</reference>
<dbReference type="EMBL" id="MK033565">
    <property type="protein sequence ID" value="QBH65845.1"/>
    <property type="molecule type" value="Genomic_DNA"/>
</dbReference>
<reference evidence="1" key="2">
    <citation type="submission" date="2002-04" db="EMBL/GenBank/DDBJ databases">
        <title>The complete sequence of the potato tuber moth, Phthorimaea operculella, granulovirus.</title>
        <authorList>
            <person name="Croizier L."/>
            <person name="Taha A."/>
            <person name="Croizier G."/>
            <person name="Lopez Ferber M."/>
        </authorList>
    </citation>
    <scope>NUCLEOTIDE SEQUENCE</scope>
</reference>
<evidence type="ECO:0000313" key="9">
    <source>
        <dbReference type="EMBL" id="QBH67014.1"/>
    </source>
</evidence>
<dbReference type="EMBL" id="AF499596">
    <property type="protein sequence ID" value="AAM70208.1"/>
    <property type="molecule type" value="Genomic_DNA"/>
</dbReference>
<accession>Q8JS49</accession>
<protein>
    <submittedName>
        <fullName evidence="1">Uncharacterized protein</fullName>
    </submittedName>
</protein>
<dbReference type="GeneID" id="949298"/>
<reference evidence="2" key="3">
    <citation type="journal article" date="2016" name="Arch. Virol.">
        <title>The comparative analysis of complete genome sequences from two South African betabaculoviruses: Phthorimaea operculella granulovirus and Plutella xylostella granulovirus.</title>
        <authorList>
            <person name="Jukes M.D."/>
            <person name="Motsoeneng B.M."/>
            <person name="Knox C.M."/>
            <person name="Hill M.P."/>
            <person name="Moore S.D."/>
        </authorList>
    </citation>
    <scope>NUCLEOTIDE SEQUENCE</scope>
    <source>
        <strain evidence="2">SA</strain>
    </source>
</reference>
<evidence type="ECO:0000313" key="12">
    <source>
        <dbReference type="Proteomes" id="UP000202706"/>
    </source>
</evidence>
<dbReference type="RefSeq" id="NP_663175.1">
    <property type="nucleotide sequence ID" value="NC_004062.1"/>
</dbReference>
<proteinExistence type="predicted"/>
<evidence type="ECO:0000313" key="10">
    <source>
        <dbReference type="EMBL" id="QBH67144.1"/>
    </source>
</evidence>
<evidence type="ECO:0000313" key="3">
    <source>
        <dbReference type="EMBL" id="QBH65845.1"/>
    </source>
</evidence>